<reference evidence="13" key="1">
    <citation type="submission" date="2017-09" db="EMBL/GenBank/DDBJ databases">
        <title>Depth-based differentiation of microbial function through sediment-hosted aquifers and enrichment of novel symbionts in the deep terrestrial subsurface.</title>
        <authorList>
            <person name="Probst A.J."/>
            <person name="Ladd B."/>
            <person name="Jarett J.K."/>
            <person name="Geller-Mcgrath D.E."/>
            <person name="Sieber C.M.K."/>
            <person name="Emerson J.B."/>
            <person name="Anantharaman K."/>
            <person name="Thomas B.C."/>
            <person name="Malmstrom R."/>
            <person name="Stieglmeier M."/>
            <person name="Klingl A."/>
            <person name="Woyke T."/>
            <person name="Ryan C.M."/>
            <person name="Banfield J.F."/>
        </authorList>
    </citation>
    <scope>NUCLEOTIDE SEQUENCE [LARGE SCALE GENOMIC DNA]</scope>
</reference>
<dbReference type="InterPro" id="IPR023457">
    <property type="entry name" value="Met-tRNA_synth_2"/>
</dbReference>
<comment type="function">
    <text evidence="1">Is required not only for elongation of protein synthesis but also for the initiation of all mRNA translation through initiator tRNA(fMet) aminoacylation.</text>
</comment>
<evidence type="ECO:0000313" key="13">
    <source>
        <dbReference type="Proteomes" id="UP000231450"/>
    </source>
</evidence>
<comment type="caution">
    <text evidence="12">The sequence shown here is derived from an EMBL/GenBank/DDBJ whole genome shotgun (WGS) entry which is preliminary data.</text>
</comment>
<evidence type="ECO:0000256" key="9">
    <source>
        <dbReference type="ARBA" id="ARBA00030904"/>
    </source>
</evidence>
<gene>
    <name evidence="12" type="ORF">COU81_01645</name>
</gene>
<dbReference type="Pfam" id="PF09334">
    <property type="entry name" value="tRNA-synt_1g"/>
    <property type="match status" value="2"/>
</dbReference>
<evidence type="ECO:0000256" key="5">
    <source>
        <dbReference type="ARBA" id="ARBA00022741"/>
    </source>
</evidence>
<protein>
    <recommendedName>
        <fullName evidence="3">Methionine--tRNA ligase</fullName>
        <ecNumber evidence="2">6.1.1.10</ecNumber>
    </recommendedName>
    <alternativeName>
        <fullName evidence="9">Methionyl-tRNA synthetase</fullName>
    </alternativeName>
</protein>
<keyword evidence="6 10" id="KW-0067">ATP-binding</keyword>
<dbReference type="GO" id="GO:0005524">
    <property type="term" value="F:ATP binding"/>
    <property type="evidence" value="ECO:0007669"/>
    <property type="project" value="UniProtKB-KW"/>
</dbReference>
<dbReference type="InterPro" id="IPR014758">
    <property type="entry name" value="Met-tRNA_synth"/>
</dbReference>
<dbReference type="InterPro" id="IPR009080">
    <property type="entry name" value="tRNAsynth_Ia_anticodon-bd"/>
</dbReference>
<keyword evidence="8 10" id="KW-0030">Aminoacyl-tRNA synthetase</keyword>
<accession>A0A2M8KEE5</accession>
<dbReference type="Proteomes" id="UP000231450">
    <property type="component" value="Unassembled WGS sequence"/>
</dbReference>
<evidence type="ECO:0000256" key="3">
    <source>
        <dbReference type="ARBA" id="ARBA00018753"/>
    </source>
</evidence>
<dbReference type="InterPro" id="IPR033911">
    <property type="entry name" value="MetRS_core"/>
</dbReference>
<dbReference type="Gene3D" id="2.170.220.10">
    <property type="match status" value="1"/>
</dbReference>
<organism evidence="12 13">
    <name type="scientific">Candidatus Portnoybacteria bacterium CG10_big_fil_rev_8_21_14_0_10_36_7</name>
    <dbReference type="NCBI Taxonomy" id="1974812"/>
    <lineage>
        <taxon>Bacteria</taxon>
        <taxon>Candidatus Portnoyibacteriota</taxon>
    </lineage>
</organism>
<sequence>MNKFYITTPIFYLNGSPHIGHAYTTVAADVLARFQRQNKQEVFFLTGTDEHGAKIAKSAQKANMEVHKFCDKNAQAFLKLWEGLGISYDDFLRTSEPRHEEAVKEFLNQLKSAKTPKNRPALYEDEYSGLYCEGCEAYKTESDIENGLCPEHKIKPITLKERNWFFRLLDFEESLKKQIGLKKMKIMPEGRQKEVAGFIKHGLTDIAISRANVPWGIKVPFDESQTVYVWVDALINYLSALGWPKSKKFEKFWPADLHLIGKDILKFHAVIWPALLMALKIELPKSIFAHGYFTVGDEKMSKSVGNVISPEHLIKQFGADATRYLLLSLYPFGQDGDITIEKINLKYKSALANGLGNLVSRVLNLVETEFEGVIPVAVPSPRNLKNRNKLLENEEIYEAIGEIEDAVAFANQYIEKNKLWQIVKTKKEEAGIILSGLCALICEIAKYIDPIMPNISKDITDRLSAKKITKGEPLFPIV</sequence>
<dbReference type="GO" id="GO:0004825">
    <property type="term" value="F:methionine-tRNA ligase activity"/>
    <property type="evidence" value="ECO:0007669"/>
    <property type="project" value="UniProtKB-EC"/>
</dbReference>
<dbReference type="Gene3D" id="3.40.50.620">
    <property type="entry name" value="HUPs"/>
    <property type="match status" value="1"/>
</dbReference>
<proteinExistence type="inferred from homology"/>
<dbReference type="EC" id="6.1.1.10" evidence="2"/>
<evidence type="ECO:0000256" key="10">
    <source>
        <dbReference type="RuleBase" id="RU363039"/>
    </source>
</evidence>
<dbReference type="SUPFAM" id="SSF47323">
    <property type="entry name" value="Anticodon-binding domain of a subclass of class I aminoacyl-tRNA synthetases"/>
    <property type="match status" value="1"/>
</dbReference>
<name>A0A2M8KEE5_9BACT</name>
<evidence type="ECO:0000256" key="2">
    <source>
        <dbReference type="ARBA" id="ARBA00012838"/>
    </source>
</evidence>
<dbReference type="AlphaFoldDB" id="A0A2M8KEE5"/>
<evidence type="ECO:0000256" key="4">
    <source>
        <dbReference type="ARBA" id="ARBA00022598"/>
    </source>
</evidence>
<evidence type="ECO:0000313" key="12">
    <source>
        <dbReference type="EMBL" id="PJE58263.1"/>
    </source>
</evidence>
<evidence type="ECO:0000259" key="11">
    <source>
        <dbReference type="Pfam" id="PF09334"/>
    </source>
</evidence>
<evidence type="ECO:0000256" key="8">
    <source>
        <dbReference type="ARBA" id="ARBA00023146"/>
    </source>
</evidence>
<dbReference type="NCBIfam" id="TIGR00398">
    <property type="entry name" value="metG"/>
    <property type="match status" value="1"/>
</dbReference>
<feature type="domain" description="Methionyl/Leucyl tRNA synthetase" evidence="11">
    <location>
        <begin position="155"/>
        <end position="363"/>
    </location>
</feature>
<feature type="domain" description="Methionyl/Leucyl tRNA synthetase" evidence="11">
    <location>
        <begin position="5"/>
        <end position="153"/>
    </location>
</feature>
<dbReference type="EMBL" id="PFDW01000037">
    <property type="protein sequence ID" value="PJE58263.1"/>
    <property type="molecule type" value="Genomic_DNA"/>
</dbReference>
<dbReference type="InterPro" id="IPR014729">
    <property type="entry name" value="Rossmann-like_a/b/a_fold"/>
</dbReference>
<dbReference type="PANTHER" id="PTHR43326">
    <property type="entry name" value="METHIONYL-TRNA SYNTHETASE"/>
    <property type="match status" value="1"/>
</dbReference>
<dbReference type="CDD" id="cd00814">
    <property type="entry name" value="MetRS_core"/>
    <property type="match status" value="1"/>
</dbReference>
<dbReference type="InterPro" id="IPR015413">
    <property type="entry name" value="Methionyl/Leucyl_tRNA_Synth"/>
</dbReference>
<dbReference type="PRINTS" id="PR01041">
    <property type="entry name" value="TRNASYNTHMET"/>
</dbReference>
<dbReference type="FunFam" id="2.170.220.10:FF:000003">
    <property type="entry name" value="Methionine--tRNA ligase"/>
    <property type="match status" value="1"/>
</dbReference>
<dbReference type="SUPFAM" id="SSF52374">
    <property type="entry name" value="Nucleotidylyl transferase"/>
    <property type="match status" value="1"/>
</dbReference>
<evidence type="ECO:0000256" key="7">
    <source>
        <dbReference type="ARBA" id="ARBA00022917"/>
    </source>
</evidence>
<dbReference type="Gene3D" id="1.10.730.10">
    <property type="entry name" value="Isoleucyl-tRNA Synthetase, Domain 1"/>
    <property type="match status" value="1"/>
</dbReference>
<dbReference type="GO" id="GO:0006431">
    <property type="term" value="P:methionyl-tRNA aminoacylation"/>
    <property type="evidence" value="ECO:0007669"/>
    <property type="project" value="InterPro"/>
</dbReference>
<dbReference type="PANTHER" id="PTHR43326:SF1">
    <property type="entry name" value="METHIONINE--TRNA LIGASE, MITOCHONDRIAL"/>
    <property type="match status" value="1"/>
</dbReference>
<comment type="similarity">
    <text evidence="10">Belongs to the class-I aminoacyl-tRNA synthetase family.</text>
</comment>
<evidence type="ECO:0000256" key="6">
    <source>
        <dbReference type="ARBA" id="ARBA00022840"/>
    </source>
</evidence>
<keyword evidence="4 10" id="KW-0436">Ligase</keyword>
<keyword evidence="7 10" id="KW-0648">Protein biosynthesis</keyword>
<keyword evidence="5 10" id="KW-0547">Nucleotide-binding</keyword>
<evidence type="ECO:0000256" key="1">
    <source>
        <dbReference type="ARBA" id="ARBA00003314"/>
    </source>
</evidence>